<organism evidence="1 2">
    <name type="scientific">Rhabditophanes sp. KR3021</name>
    <dbReference type="NCBI Taxonomy" id="114890"/>
    <lineage>
        <taxon>Eukaryota</taxon>
        <taxon>Metazoa</taxon>
        <taxon>Ecdysozoa</taxon>
        <taxon>Nematoda</taxon>
        <taxon>Chromadorea</taxon>
        <taxon>Rhabditida</taxon>
        <taxon>Tylenchina</taxon>
        <taxon>Panagrolaimomorpha</taxon>
        <taxon>Strongyloidoidea</taxon>
        <taxon>Alloionematidae</taxon>
        <taxon>Rhabditophanes</taxon>
    </lineage>
</organism>
<reference evidence="2" key="1">
    <citation type="submission" date="2016-11" db="UniProtKB">
        <authorList>
            <consortium name="WormBaseParasite"/>
        </authorList>
    </citation>
    <scope>IDENTIFICATION</scope>
    <source>
        <strain evidence="2">KR3021</strain>
    </source>
</reference>
<proteinExistence type="predicted"/>
<dbReference type="WBParaSite" id="RSKR_0001094200.1">
    <property type="protein sequence ID" value="RSKR_0001094200.1"/>
    <property type="gene ID" value="RSKR_0001094200"/>
</dbReference>
<dbReference type="Proteomes" id="UP000095286">
    <property type="component" value="Unplaced"/>
</dbReference>
<sequence>MVKNLMIQNNYDSLLRPPGENPIKPRNGSVNVYVNLLLRSLSHVNEANMEYTIQMTFRQQWKDSRVAYEYLDPNGELPEFFIFTNDNNFWRPDTFFVFEKNAHRHNIDKPNVFMRIHRDGTVLYSVRLTMVMSCPMQLAFYPMDEQICHLDLASYAYTVEDITYFWKEENAIQLKDGLSNSLPQFVITNYSTSYCTSKTNTGEYSCLRFSFRMQRSFGNYLLHLFLPSGKSISLSVSFFDLAMMVGISWISFYLDPTSVPGRVTLMITTLLTLTTKSSGVNAKLPPVNFLKAIDYWIMSCTFFIVATLLEFAVVTYLYNKQFKRGKIRSHLEYDESGIQLPPEKPTYQVTNSLEKGSKDVFIPIMDSGYDEGDATTRHQSFSTSIGSIKFRNPRAFWNSIVKRYEGHNARKLDLIARIVFPLGFFLFNVWFWWTFGQQQHIM</sequence>
<name>A0AC35UEV4_9BILA</name>
<evidence type="ECO:0000313" key="1">
    <source>
        <dbReference type="Proteomes" id="UP000095286"/>
    </source>
</evidence>
<evidence type="ECO:0000313" key="2">
    <source>
        <dbReference type="WBParaSite" id="RSKR_0001094200.1"/>
    </source>
</evidence>
<protein>
    <submittedName>
        <fullName evidence="2">Ig-like domain-containing protein</fullName>
    </submittedName>
</protein>
<accession>A0AC35UEV4</accession>